<gene>
    <name evidence="2" type="ORF">A8990_12097</name>
</gene>
<keyword evidence="3" id="KW-1185">Reference proteome</keyword>
<organism evidence="2 3">
    <name type="scientific">Paenibacillus taihuensis</name>
    <dbReference type="NCBI Taxonomy" id="1156355"/>
    <lineage>
        <taxon>Bacteria</taxon>
        <taxon>Bacillati</taxon>
        <taxon>Bacillota</taxon>
        <taxon>Bacilli</taxon>
        <taxon>Bacillales</taxon>
        <taxon>Paenibacillaceae</taxon>
        <taxon>Paenibacillus</taxon>
    </lineage>
</organism>
<dbReference type="Pfam" id="PF12911">
    <property type="entry name" value="OppC_N"/>
    <property type="match status" value="1"/>
</dbReference>
<dbReference type="PANTHER" id="PTHR43839">
    <property type="entry name" value="OPPC IN A BINDING PROTEIN-DEPENDENT TRANSPORT SYSTEM"/>
    <property type="match status" value="1"/>
</dbReference>
<dbReference type="Proteomes" id="UP000256304">
    <property type="component" value="Unassembled WGS sequence"/>
</dbReference>
<feature type="domain" description="Oligopeptide transport permease C-like N-terminal" evidence="1">
    <location>
        <begin position="2"/>
        <end position="32"/>
    </location>
</feature>
<comment type="caution">
    <text evidence="2">The sequence shown here is derived from an EMBL/GenBank/DDBJ whole genome shotgun (WGS) entry which is preliminary data.</text>
</comment>
<name>A0A3D9RTJ1_9BACL</name>
<accession>A0A3D9RTJ1</accession>
<sequence>MNKTLLLGLIIIIFMLCASLFGKYVAPHDLNESAQVSSNGGELIVPPSPPSKDHPLGTDKYGYDILAKLLAGLKYTIFVSVPVAFSRTAIGRPLVHIAETYLAAFEGKLPDPFRAGNCAHSRLDRAVRDSEHFRRRY</sequence>
<dbReference type="GO" id="GO:0005886">
    <property type="term" value="C:plasma membrane"/>
    <property type="evidence" value="ECO:0007669"/>
    <property type="project" value="UniProtKB-SubCell"/>
</dbReference>
<dbReference type="InterPro" id="IPR025966">
    <property type="entry name" value="OppC_N"/>
</dbReference>
<dbReference type="EMBL" id="QTTN01000020">
    <property type="protein sequence ID" value="REE81051.1"/>
    <property type="molecule type" value="Genomic_DNA"/>
</dbReference>
<proteinExistence type="predicted"/>
<evidence type="ECO:0000313" key="3">
    <source>
        <dbReference type="Proteomes" id="UP000256304"/>
    </source>
</evidence>
<dbReference type="AlphaFoldDB" id="A0A3D9RTJ1"/>
<dbReference type="PANTHER" id="PTHR43839:SF3">
    <property type="entry name" value="OLIGOPEPTIDE ABC TRANSPORTER, PERMEASE PROTEIN"/>
    <property type="match status" value="1"/>
</dbReference>
<evidence type="ECO:0000259" key="1">
    <source>
        <dbReference type="Pfam" id="PF12911"/>
    </source>
</evidence>
<reference evidence="2 3" key="1">
    <citation type="submission" date="2018-08" db="EMBL/GenBank/DDBJ databases">
        <title>Genomic Encyclopedia of Type Strains, Phase III (KMG-III): the genomes of soil and plant-associated and newly described type strains.</title>
        <authorList>
            <person name="Whitman W."/>
        </authorList>
    </citation>
    <scope>NUCLEOTIDE SEQUENCE [LARGE SCALE GENOMIC DNA]</scope>
    <source>
        <strain evidence="2 3">CGMCC 1.10966</strain>
    </source>
</reference>
<evidence type="ECO:0000313" key="2">
    <source>
        <dbReference type="EMBL" id="REE81051.1"/>
    </source>
</evidence>
<protein>
    <submittedName>
        <fullName evidence="2">Oligopeptide transport permease C-like protein</fullName>
    </submittedName>
</protein>